<evidence type="ECO:0000256" key="1">
    <source>
        <dbReference type="SAM" id="Phobius"/>
    </source>
</evidence>
<dbReference type="AlphaFoldDB" id="A0A834SZX4"/>
<keyword evidence="1" id="KW-1133">Transmembrane helix</keyword>
<evidence type="ECO:0000313" key="2">
    <source>
        <dbReference type="EMBL" id="KAF7812741.1"/>
    </source>
</evidence>
<keyword evidence="1" id="KW-0472">Membrane</keyword>
<evidence type="ECO:0000313" key="3">
    <source>
        <dbReference type="Proteomes" id="UP000634136"/>
    </source>
</evidence>
<dbReference type="EMBL" id="JAAIUW010000010">
    <property type="protein sequence ID" value="KAF7812741.1"/>
    <property type="molecule type" value="Genomic_DNA"/>
</dbReference>
<proteinExistence type="predicted"/>
<organism evidence="2 3">
    <name type="scientific">Senna tora</name>
    <dbReference type="NCBI Taxonomy" id="362788"/>
    <lineage>
        <taxon>Eukaryota</taxon>
        <taxon>Viridiplantae</taxon>
        <taxon>Streptophyta</taxon>
        <taxon>Embryophyta</taxon>
        <taxon>Tracheophyta</taxon>
        <taxon>Spermatophyta</taxon>
        <taxon>Magnoliopsida</taxon>
        <taxon>eudicotyledons</taxon>
        <taxon>Gunneridae</taxon>
        <taxon>Pentapetalae</taxon>
        <taxon>rosids</taxon>
        <taxon>fabids</taxon>
        <taxon>Fabales</taxon>
        <taxon>Fabaceae</taxon>
        <taxon>Caesalpinioideae</taxon>
        <taxon>Cassia clade</taxon>
        <taxon>Senna</taxon>
    </lineage>
</organism>
<reference evidence="2" key="1">
    <citation type="submission" date="2020-09" db="EMBL/GenBank/DDBJ databases">
        <title>Genome-Enabled Discovery of Anthraquinone Biosynthesis in Senna tora.</title>
        <authorList>
            <person name="Kang S.-H."/>
            <person name="Pandey R.P."/>
            <person name="Lee C.-M."/>
            <person name="Sim J.-S."/>
            <person name="Jeong J.-T."/>
            <person name="Choi B.-S."/>
            <person name="Jung M."/>
            <person name="Ginzburg D."/>
            <person name="Zhao K."/>
            <person name="Won S.Y."/>
            <person name="Oh T.-J."/>
            <person name="Yu Y."/>
            <person name="Kim N.-H."/>
            <person name="Lee O.R."/>
            <person name="Lee T.-H."/>
            <person name="Bashyal P."/>
            <person name="Kim T.-S."/>
            <person name="Lee W.-H."/>
            <person name="Kawkins C."/>
            <person name="Kim C.-K."/>
            <person name="Kim J.S."/>
            <person name="Ahn B.O."/>
            <person name="Rhee S.Y."/>
            <person name="Sohng J.K."/>
        </authorList>
    </citation>
    <scope>NUCLEOTIDE SEQUENCE</scope>
    <source>
        <tissue evidence="2">Leaf</tissue>
    </source>
</reference>
<protein>
    <submittedName>
        <fullName evidence="2">Putative transmembrane protein</fullName>
    </submittedName>
</protein>
<gene>
    <name evidence="2" type="ORF">G2W53_033717</name>
</gene>
<name>A0A834SZX4_9FABA</name>
<sequence>MLSSHRTSEKASLRDGRGLRPRIRLLTSSKESVRPIKNLYNRFCSVIFLKLRASASILVRSLCSTLEVDILPLAADEHVHGLPPLELVSLAAVLPLVTEEPVVSSAAMFPNTSLGVWNGAEAEQKGKNSFVATLRILFSVLGVFMLLTLVYTLITDGSPFRMDLLTPSLHHLTLVAIGLMSELNGTEVVGLLWLFIANSIPSRQARTCHDLVSVIYLSSTSHELQNVCRWLTATLVDFYINVVALAVGAVKAQTFMN</sequence>
<dbReference type="Pfam" id="PF07343">
    <property type="entry name" value="DUF1475"/>
    <property type="match status" value="1"/>
</dbReference>
<dbReference type="PANTHER" id="PTHR36318:SF3">
    <property type="entry name" value="OS06G0581300 PROTEIN"/>
    <property type="match status" value="1"/>
</dbReference>
<dbReference type="InterPro" id="IPR009943">
    <property type="entry name" value="DUF1475"/>
</dbReference>
<keyword evidence="3" id="KW-1185">Reference proteome</keyword>
<keyword evidence="1 2" id="KW-0812">Transmembrane</keyword>
<comment type="caution">
    <text evidence="2">The sequence shown here is derived from an EMBL/GenBank/DDBJ whole genome shotgun (WGS) entry which is preliminary data.</text>
</comment>
<dbReference type="PANTHER" id="PTHR36318">
    <property type="entry name" value="OS06G0581300 PROTEIN"/>
    <property type="match status" value="1"/>
</dbReference>
<feature type="transmembrane region" description="Helical" evidence="1">
    <location>
        <begin position="174"/>
        <end position="196"/>
    </location>
</feature>
<dbReference type="Proteomes" id="UP000634136">
    <property type="component" value="Unassembled WGS sequence"/>
</dbReference>
<accession>A0A834SZX4</accession>
<feature type="transmembrane region" description="Helical" evidence="1">
    <location>
        <begin position="134"/>
        <end position="154"/>
    </location>
</feature>